<evidence type="ECO:0000256" key="1">
    <source>
        <dbReference type="ARBA" id="ARBA00022490"/>
    </source>
</evidence>
<evidence type="ECO:0000256" key="2">
    <source>
        <dbReference type="ARBA" id="ARBA00022679"/>
    </source>
</evidence>
<keyword evidence="2 4" id="KW-0808">Transferase</keyword>
<dbReference type="Pfam" id="PF03588">
    <property type="entry name" value="Leu_Phe_trans"/>
    <property type="match status" value="1"/>
</dbReference>
<evidence type="ECO:0000313" key="4">
    <source>
        <dbReference type="EMBL" id="VAW82987.1"/>
    </source>
</evidence>
<dbReference type="GO" id="GO:0008914">
    <property type="term" value="F:leucyl-tRNA--protein transferase activity"/>
    <property type="evidence" value="ECO:0007669"/>
    <property type="project" value="UniProtKB-EC"/>
</dbReference>
<keyword evidence="3 4" id="KW-0012">Acyltransferase</keyword>
<protein>
    <submittedName>
        <fullName evidence="4">Leucyl/phenylalanyl-tRNA--protein transferase</fullName>
        <ecNumber evidence="4">2.3.2.6</ecNumber>
    </submittedName>
</protein>
<dbReference type="InterPro" id="IPR004616">
    <property type="entry name" value="Leu/Phe-tRNA_Trfase"/>
</dbReference>
<dbReference type="InterPro" id="IPR016181">
    <property type="entry name" value="Acyl_CoA_acyltransferase"/>
</dbReference>
<dbReference type="AlphaFoldDB" id="A0A3B0Z670"/>
<dbReference type="FunFam" id="3.40.630.70:FF:000001">
    <property type="entry name" value="Leucyl/phenylalanyl-tRNA--protein transferase"/>
    <property type="match status" value="1"/>
</dbReference>
<reference evidence="4" key="1">
    <citation type="submission" date="2018-06" db="EMBL/GenBank/DDBJ databases">
        <authorList>
            <person name="Zhirakovskaya E."/>
        </authorList>
    </citation>
    <scope>NUCLEOTIDE SEQUENCE</scope>
</reference>
<evidence type="ECO:0000256" key="3">
    <source>
        <dbReference type="ARBA" id="ARBA00023315"/>
    </source>
</evidence>
<dbReference type="NCBIfam" id="TIGR00667">
    <property type="entry name" value="aat"/>
    <property type="match status" value="1"/>
</dbReference>
<dbReference type="Gene3D" id="3.30.70.3550">
    <property type="entry name" value="Leucyl/phenylalanyl-tRNA-protein transferase, N-terminal domain"/>
    <property type="match status" value="1"/>
</dbReference>
<feature type="non-terminal residue" evidence="4">
    <location>
        <position position="1"/>
    </location>
</feature>
<dbReference type="PANTHER" id="PTHR30098:SF2">
    <property type="entry name" value="LEUCYL_PHENYLALANYL-TRNA--PROTEIN TRANSFERASE"/>
    <property type="match status" value="1"/>
</dbReference>
<dbReference type="HAMAP" id="MF_00688">
    <property type="entry name" value="Leu_Phe_trans"/>
    <property type="match status" value="1"/>
</dbReference>
<accession>A0A3B0Z670</accession>
<organism evidence="4">
    <name type="scientific">hydrothermal vent metagenome</name>
    <dbReference type="NCBI Taxonomy" id="652676"/>
    <lineage>
        <taxon>unclassified sequences</taxon>
        <taxon>metagenomes</taxon>
        <taxon>ecological metagenomes</taxon>
    </lineage>
</organism>
<dbReference type="GO" id="GO:0005737">
    <property type="term" value="C:cytoplasm"/>
    <property type="evidence" value="ECO:0007669"/>
    <property type="project" value="TreeGrafter"/>
</dbReference>
<gene>
    <name evidence="4" type="ORF">MNBD_GAMMA14-2713</name>
</gene>
<sequence>AIGGDLSSERLLDAYQRGIFPWYSDGQPILWWSPDPRMVLDPQQPKISHSLHKLLRQQRFEIRYDSHFEAVIKACAAPRDDQPGTWITDAMMQAYITLHQLGHAHSIECWQGGKLVGGLYGVSIGRVFFGESMFSRVRDASKVAFVQLSRQLVDWQFGLLDCQVYSSHLASLGACPIPREQFLEQLNVLCRLDPVPEAWQTP</sequence>
<dbReference type="InterPro" id="IPR042221">
    <property type="entry name" value="Leu/Phe-tRNA_Trfase_N"/>
</dbReference>
<dbReference type="EC" id="2.3.2.6" evidence="4"/>
<proteinExistence type="inferred from homology"/>
<dbReference type="EMBL" id="UOFM01000504">
    <property type="protein sequence ID" value="VAW82987.1"/>
    <property type="molecule type" value="Genomic_DNA"/>
</dbReference>
<dbReference type="GO" id="GO:0030163">
    <property type="term" value="P:protein catabolic process"/>
    <property type="evidence" value="ECO:0007669"/>
    <property type="project" value="InterPro"/>
</dbReference>
<dbReference type="Gene3D" id="3.40.630.70">
    <property type="entry name" value="Leucyl/phenylalanyl-tRNA-protein transferase, C-terminal domain"/>
    <property type="match status" value="1"/>
</dbReference>
<dbReference type="PANTHER" id="PTHR30098">
    <property type="entry name" value="LEUCYL/PHENYLALANYL-TRNA--PROTEIN TRANSFERASE"/>
    <property type="match status" value="1"/>
</dbReference>
<dbReference type="SUPFAM" id="SSF55729">
    <property type="entry name" value="Acyl-CoA N-acyltransferases (Nat)"/>
    <property type="match status" value="1"/>
</dbReference>
<keyword evidence="1" id="KW-0963">Cytoplasm</keyword>
<name>A0A3B0Z670_9ZZZZ</name>
<dbReference type="InterPro" id="IPR042203">
    <property type="entry name" value="Leu/Phe-tRNA_Trfase_C"/>
</dbReference>